<keyword evidence="1" id="KW-0732">Signal</keyword>
<reference evidence="2 3" key="2">
    <citation type="submission" date="2015-01" db="EMBL/GenBank/DDBJ databases">
        <authorList>
            <consortium name="NBRP consortium"/>
            <person name="Sawabe T."/>
            <person name="Meirelles P."/>
            <person name="Feng G."/>
            <person name="Sayaka M."/>
            <person name="Hattori M."/>
            <person name="Ohkuma M."/>
        </authorList>
    </citation>
    <scope>NUCLEOTIDE SEQUENCE [LARGE SCALE GENOMIC DNA]</scope>
    <source>
        <strain evidence="3">JCM 19231</strain>
    </source>
</reference>
<accession>A0A0B8P385</accession>
<dbReference type="AlphaFoldDB" id="A0A0B8P385"/>
<organism evidence="2 3">
    <name type="scientific">Vibrio ishigakensis</name>
    <dbReference type="NCBI Taxonomy" id="1481914"/>
    <lineage>
        <taxon>Bacteria</taxon>
        <taxon>Pseudomonadati</taxon>
        <taxon>Pseudomonadota</taxon>
        <taxon>Gammaproteobacteria</taxon>
        <taxon>Vibrionales</taxon>
        <taxon>Vibrionaceae</taxon>
        <taxon>Vibrio</taxon>
    </lineage>
</organism>
<feature type="signal peptide" evidence="1">
    <location>
        <begin position="1"/>
        <end position="25"/>
    </location>
</feature>
<dbReference type="EMBL" id="BBRZ01000120">
    <property type="protein sequence ID" value="GAM59052.1"/>
    <property type="molecule type" value="Genomic_DNA"/>
</dbReference>
<dbReference type="Proteomes" id="UP000031671">
    <property type="component" value="Unassembled WGS sequence"/>
</dbReference>
<gene>
    <name evidence="2" type="ORF">JCM19231_1794</name>
</gene>
<feature type="chain" id="PRO_5002122839" evidence="1">
    <location>
        <begin position="26"/>
        <end position="73"/>
    </location>
</feature>
<evidence type="ECO:0000256" key="1">
    <source>
        <dbReference type="SAM" id="SignalP"/>
    </source>
</evidence>
<name>A0A0B8P385_9VIBR</name>
<protein>
    <submittedName>
        <fullName evidence="2">Uncharacterized protein</fullName>
    </submittedName>
</protein>
<evidence type="ECO:0000313" key="3">
    <source>
        <dbReference type="Proteomes" id="UP000031671"/>
    </source>
</evidence>
<reference evidence="2 3" key="1">
    <citation type="submission" date="2015-01" db="EMBL/GenBank/DDBJ databases">
        <title>Vibrio sp. C1 JCM 19231 whole genome shotgun sequence.</title>
        <authorList>
            <person name="Sawabe T."/>
            <person name="Meirelles P."/>
            <person name="Feng G."/>
            <person name="Sayaka M."/>
            <person name="Hattori M."/>
            <person name="Ohkuma M."/>
        </authorList>
    </citation>
    <scope>NUCLEOTIDE SEQUENCE [LARGE SCALE GENOMIC DNA]</scope>
    <source>
        <strain evidence="3">JCM 19231</strain>
    </source>
</reference>
<comment type="caution">
    <text evidence="2">The sequence shown here is derived from an EMBL/GenBank/DDBJ whole genome shotgun (WGS) entry which is preliminary data.</text>
</comment>
<sequence length="73" mass="7866">MLTVKHIIKAVMLGILLTTSHLALAKAVQIGDLVQVNLPGEASLNKGFQVDKTGRISLPEVGLCMWQALKKTN</sequence>
<evidence type="ECO:0000313" key="2">
    <source>
        <dbReference type="EMBL" id="GAM59052.1"/>
    </source>
</evidence>
<proteinExistence type="predicted"/>
<keyword evidence="3" id="KW-1185">Reference proteome</keyword>